<name>A0A481VX99_9CAUD</name>
<keyword evidence="2" id="KW-1185">Reference proteome</keyword>
<sequence>MHAHRQGPGLMGDTFRDGKVHVLSEKCGQCAFTPQRIVPGSRVADIVRETKDVEGAHFICHETTIAGDGDAICAGWYDRFSESDPLLVMADRMGIIDRTTEPKGS</sequence>
<evidence type="ECO:0000313" key="1">
    <source>
        <dbReference type="EMBL" id="QBI98161.1"/>
    </source>
</evidence>
<protein>
    <submittedName>
        <fullName evidence="1">Uncharacterized protein</fullName>
    </submittedName>
</protein>
<accession>A0A481VX99</accession>
<gene>
    <name evidence="1" type="primary">79</name>
    <name evidence="1" type="ORF">SEA_FIREMAN_79</name>
</gene>
<proteinExistence type="predicted"/>
<dbReference type="KEGG" id="vg:55011746"/>
<dbReference type="EMBL" id="MK524510">
    <property type="protein sequence ID" value="QBI98161.1"/>
    <property type="molecule type" value="Genomic_DNA"/>
</dbReference>
<reference evidence="1 2" key="1">
    <citation type="submission" date="2019-02" db="EMBL/GenBank/DDBJ databases">
        <authorList>
            <person name="Batt M."/>
            <person name="McKinney A."/>
            <person name="Svoboda C."/>
            <person name="Garlena R.A."/>
            <person name="Russell D.A."/>
            <person name="Pope W.H."/>
            <person name="Jacobs-Sera D."/>
            <person name="Hatfull G.F."/>
        </authorList>
    </citation>
    <scope>NUCLEOTIDE SEQUENCE [LARGE SCALE GENOMIC DNA]</scope>
</reference>
<dbReference type="Proteomes" id="UP000292772">
    <property type="component" value="Segment"/>
</dbReference>
<organism evidence="1 2">
    <name type="scientific">Microbacterium phage Fireman</name>
    <dbReference type="NCBI Taxonomy" id="2530118"/>
    <lineage>
        <taxon>Viruses</taxon>
        <taxon>Duplodnaviria</taxon>
        <taxon>Heunggongvirae</taxon>
        <taxon>Uroviricota</taxon>
        <taxon>Caudoviricetes</taxon>
        <taxon>Hodgkinviridae</taxon>
        <taxon>Metamorphoovirus</taxon>
        <taxon>Metamorphoovirus fireman</taxon>
    </lineage>
</organism>
<evidence type="ECO:0000313" key="2">
    <source>
        <dbReference type="Proteomes" id="UP000292772"/>
    </source>
</evidence>
<dbReference type="GeneID" id="55011746"/>
<dbReference type="RefSeq" id="YP_009820315.1">
    <property type="nucleotide sequence ID" value="NC_048165.1"/>
</dbReference>